<dbReference type="EMBL" id="JARKNE010000009">
    <property type="protein sequence ID" value="KAK5802340.1"/>
    <property type="molecule type" value="Genomic_DNA"/>
</dbReference>
<protein>
    <submittedName>
        <fullName evidence="2">Uncharacterized protein</fullName>
    </submittedName>
</protein>
<keyword evidence="1" id="KW-0812">Transmembrane</keyword>
<feature type="transmembrane region" description="Helical" evidence="1">
    <location>
        <begin position="27"/>
        <end position="47"/>
    </location>
</feature>
<dbReference type="Proteomes" id="UP001358586">
    <property type="component" value="Chromosome 9"/>
</dbReference>
<keyword evidence="3" id="KW-1185">Reference proteome</keyword>
<proteinExistence type="predicted"/>
<evidence type="ECO:0000256" key="1">
    <source>
        <dbReference type="SAM" id="Phobius"/>
    </source>
</evidence>
<evidence type="ECO:0000313" key="2">
    <source>
        <dbReference type="EMBL" id="KAK5802340.1"/>
    </source>
</evidence>
<accession>A0ABR0NLX5</accession>
<evidence type="ECO:0000313" key="3">
    <source>
        <dbReference type="Proteomes" id="UP001358586"/>
    </source>
</evidence>
<organism evidence="2 3">
    <name type="scientific">Gossypium arboreum</name>
    <name type="common">Tree cotton</name>
    <name type="synonym">Gossypium nanking</name>
    <dbReference type="NCBI Taxonomy" id="29729"/>
    <lineage>
        <taxon>Eukaryota</taxon>
        <taxon>Viridiplantae</taxon>
        <taxon>Streptophyta</taxon>
        <taxon>Embryophyta</taxon>
        <taxon>Tracheophyta</taxon>
        <taxon>Spermatophyta</taxon>
        <taxon>Magnoliopsida</taxon>
        <taxon>eudicotyledons</taxon>
        <taxon>Gunneridae</taxon>
        <taxon>Pentapetalae</taxon>
        <taxon>rosids</taxon>
        <taxon>malvids</taxon>
        <taxon>Malvales</taxon>
        <taxon>Malvaceae</taxon>
        <taxon>Malvoideae</taxon>
        <taxon>Gossypium</taxon>
    </lineage>
</organism>
<sequence length="68" mass="7785">MEPLKDVAVHQYIQPNVGDVPQHVDCMLQICQLGQICLFYLVVDLLIMRSVWLMDRLDAQFVIMPGAL</sequence>
<keyword evidence="1" id="KW-1133">Transmembrane helix</keyword>
<comment type="caution">
    <text evidence="2">The sequence shown here is derived from an EMBL/GenBank/DDBJ whole genome shotgun (WGS) entry which is preliminary data.</text>
</comment>
<gene>
    <name evidence="2" type="ORF">PVK06_029928</name>
</gene>
<keyword evidence="1" id="KW-0472">Membrane</keyword>
<name>A0ABR0NLX5_GOSAR</name>
<reference evidence="2 3" key="1">
    <citation type="submission" date="2023-03" db="EMBL/GenBank/DDBJ databases">
        <title>WGS of Gossypium arboreum.</title>
        <authorList>
            <person name="Yu D."/>
        </authorList>
    </citation>
    <scope>NUCLEOTIDE SEQUENCE [LARGE SCALE GENOMIC DNA]</scope>
    <source>
        <tissue evidence="2">Leaf</tissue>
    </source>
</reference>